<evidence type="ECO:0000256" key="2">
    <source>
        <dbReference type="ARBA" id="ARBA00022525"/>
    </source>
</evidence>
<evidence type="ECO:0000313" key="7">
    <source>
        <dbReference type="Proteomes" id="UP000694844"/>
    </source>
</evidence>
<dbReference type="FunFam" id="1.10.640.10:FF:000003">
    <property type="entry name" value="chorion peroxidase"/>
    <property type="match status" value="1"/>
</dbReference>
<dbReference type="GO" id="GO:0004601">
    <property type="term" value="F:peroxidase activity"/>
    <property type="evidence" value="ECO:0007669"/>
    <property type="project" value="InterPro"/>
</dbReference>
<gene>
    <name evidence="8" type="primary">LOC111101742</name>
</gene>
<keyword evidence="4" id="KW-0479">Metal-binding</keyword>
<feature type="binding site" description="axial binding residue" evidence="4">
    <location>
        <position position="451"/>
    </location>
    <ligand>
        <name>heme b</name>
        <dbReference type="ChEBI" id="CHEBI:60344"/>
    </ligand>
    <ligandPart>
        <name>Fe</name>
        <dbReference type="ChEBI" id="CHEBI:18248"/>
    </ligandPart>
</feature>
<dbReference type="InterPro" id="IPR019791">
    <property type="entry name" value="Haem_peroxidase_animal"/>
</dbReference>
<dbReference type="OrthoDB" id="6505174at2759"/>
<dbReference type="PANTHER" id="PTHR11475">
    <property type="entry name" value="OXIDASE/PEROXIDASE"/>
    <property type="match status" value="1"/>
</dbReference>
<dbReference type="Pfam" id="PF03098">
    <property type="entry name" value="An_peroxidase"/>
    <property type="match status" value="1"/>
</dbReference>
<dbReference type="GO" id="GO:0006979">
    <property type="term" value="P:response to oxidative stress"/>
    <property type="evidence" value="ECO:0007669"/>
    <property type="project" value="InterPro"/>
</dbReference>
<keyword evidence="2" id="KW-0964">Secreted</keyword>
<feature type="signal peptide" evidence="6">
    <location>
        <begin position="1"/>
        <end position="29"/>
    </location>
</feature>
<keyword evidence="4" id="KW-0349">Heme</keyword>
<dbReference type="Proteomes" id="UP000694844">
    <property type="component" value="Chromosome 6"/>
</dbReference>
<protein>
    <submittedName>
        <fullName evidence="8">Myeloperoxidase-like isoform X1</fullName>
    </submittedName>
</protein>
<dbReference type="PRINTS" id="PR00457">
    <property type="entry name" value="ANPEROXIDASE"/>
</dbReference>
<organism evidence="7 8">
    <name type="scientific">Crassostrea virginica</name>
    <name type="common">Eastern oyster</name>
    <dbReference type="NCBI Taxonomy" id="6565"/>
    <lineage>
        <taxon>Eukaryota</taxon>
        <taxon>Metazoa</taxon>
        <taxon>Spiralia</taxon>
        <taxon>Lophotrochozoa</taxon>
        <taxon>Mollusca</taxon>
        <taxon>Bivalvia</taxon>
        <taxon>Autobranchia</taxon>
        <taxon>Pteriomorphia</taxon>
        <taxon>Ostreida</taxon>
        <taxon>Ostreoidea</taxon>
        <taxon>Ostreidae</taxon>
        <taxon>Crassostrea</taxon>
    </lineage>
</organism>
<dbReference type="InterPro" id="IPR037120">
    <property type="entry name" value="Haem_peroxidase_sf_animal"/>
</dbReference>
<accession>A0A8B8AJ39</accession>
<sequence>MLKLTVQNPRRNMMIYLLLTILLCTVSDADEDFIDAVITSAVQEAYKVPLRKTSTRDESNENLPASGNVFAFIQKQKNVEDRIAQDGFKYLCLIRELISKSNLNVSELQRSKTYNSVFYRNLCDKEAQSCRKFRRDKYRTANGLCNNLQNPKWGTPHRAHARYLHPEYDDGYNTPKQRGKNGGYLRSPREISNKVLAADPITPSEIKGNLLLFAFGQFIDHDLTFTPIGIGEDGNPLKCCGKDGSDAECFPIKIEASDPRFSSNCMEFTRSVPVPYNDGCSIGYREQMNRVSSFIDGGMIYGDSILFNENLRGTLGCLRGSKGNLLPAGGMCHLNDTGDFCQLGGDERVNEVPSLGGLHVLWLRLHNIIAKQIRYFSKMSSPNVFLETKKIVGALLQQVTYGEYLPLILSKKTRKSLDLNLKPWGYWKKYDGNVNPTVKNVVATAALRFGHSQIPKHLGLKTKKFAVDKLFNTEDVLMNPHIVVTKNGENLPGLTQFLLETPVKKVDRQIEDGVRNELFRDANGTAFDLPALNIQRGRDHGLPGYNAWRKWCKLPEASTFSCLYSHDPDVRKRLQNTYDHPDDIDVFVGGVTETPRDGALVGPLFECLLGHQFRDLKQGDRYWYETIGVEGFKYRQLQEIRKVSLSKILCETLGLKKIQKNAFSIPDDKTNPVVSCSSLPFIDFSKWTPRRSYW</sequence>
<dbReference type="RefSeq" id="XP_022290044.1">
    <property type="nucleotide sequence ID" value="XM_022434336.1"/>
</dbReference>
<dbReference type="CDD" id="cd09823">
    <property type="entry name" value="peroxinectin_like"/>
    <property type="match status" value="1"/>
</dbReference>
<dbReference type="Gene3D" id="1.10.640.10">
    <property type="entry name" value="Haem peroxidase domain superfamily, animal type"/>
    <property type="match status" value="1"/>
</dbReference>
<name>A0A8B8AJ39_CRAVI</name>
<evidence type="ECO:0000256" key="5">
    <source>
        <dbReference type="SAM" id="MobiDB-lite"/>
    </source>
</evidence>
<dbReference type="GO" id="GO:0005576">
    <property type="term" value="C:extracellular region"/>
    <property type="evidence" value="ECO:0007669"/>
    <property type="project" value="UniProtKB-SubCell"/>
</dbReference>
<keyword evidence="7" id="KW-1185">Reference proteome</keyword>
<dbReference type="KEGG" id="cvn:111101742"/>
<evidence type="ECO:0000256" key="6">
    <source>
        <dbReference type="SAM" id="SignalP"/>
    </source>
</evidence>
<reference evidence="8" key="1">
    <citation type="submission" date="2025-08" db="UniProtKB">
        <authorList>
            <consortium name="RefSeq"/>
        </authorList>
    </citation>
    <scope>IDENTIFICATION</scope>
    <source>
        <tissue evidence="8">Whole sample</tissue>
    </source>
</reference>
<dbReference type="InterPro" id="IPR010255">
    <property type="entry name" value="Haem_peroxidase_sf"/>
</dbReference>
<evidence type="ECO:0000256" key="3">
    <source>
        <dbReference type="ARBA" id="ARBA00022729"/>
    </source>
</evidence>
<evidence type="ECO:0000256" key="1">
    <source>
        <dbReference type="ARBA" id="ARBA00004613"/>
    </source>
</evidence>
<feature type="chain" id="PRO_5034844456" evidence="6">
    <location>
        <begin position="30"/>
        <end position="694"/>
    </location>
</feature>
<keyword evidence="3 6" id="KW-0732">Signal</keyword>
<feature type="region of interest" description="Disordered" evidence="5">
    <location>
        <begin position="166"/>
        <end position="186"/>
    </location>
</feature>
<dbReference type="PANTHER" id="PTHR11475:SF143">
    <property type="entry name" value="PUTATIVE-RELATED"/>
    <property type="match status" value="1"/>
</dbReference>
<dbReference type="GO" id="GO:0046872">
    <property type="term" value="F:metal ion binding"/>
    <property type="evidence" value="ECO:0007669"/>
    <property type="project" value="UniProtKB-KW"/>
</dbReference>
<comment type="subcellular location">
    <subcellularLocation>
        <location evidence="1">Secreted</location>
    </subcellularLocation>
</comment>
<dbReference type="PROSITE" id="PS50292">
    <property type="entry name" value="PEROXIDASE_3"/>
    <property type="match status" value="1"/>
</dbReference>
<dbReference type="GO" id="GO:0020037">
    <property type="term" value="F:heme binding"/>
    <property type="evidence" value="ECO:0007669"/>
    <property type="project" value="InterPro"/>
</dbReference>
<evidence type="ECO:0000256" key="4">
    <source>
        <dbReference type="PIRSR" id="PIRSR619791-2"/>
    </source>
</evidence>
<proteinExistence type="predicted"/>
<evidence type="ECO:0000313" key="8">
    <source>
        <dbReference type="RefSeq" id="XP_022290044.1"/>
    </source>
</evidence>
<dbReference type="GeneID" id="111101742"/>
<keyword evidence="4" id="KW-0408">Iron</keyword>
<dbReference type="SUPFAM" id="SSF48113">
    <property type="entry name" value="Heme-dependent peroxidases"/>
    <property type="match status" value="1"/>
</dbReference>
<dbReference type="AlphaFoldDB" id="A0A8B8AJ39"/>